<keyword evidence="2" id="KW-1185">Reference proteome</keyword>
<accession>A0A975BQ47</accession>
<organism evidence="1 2">
    <name type="scientific">Desulfonema magnum</name>
    <dbReference type="NCBI Taxonomy" id="45655"/>
    <lineage>
        <taxon>Bacteria</taxon>
        <taxon>Pseudomonadati</taxon>
        <taxon>Thermodesulfobacteriota</taxon>
        <taxon>Desulfobacteria</taxon>
        <taxon>Desulfobacterales</taxon>
        <taxon>Desulfococcaceae</taxon>
        <taxon>Desulfonema</taxon>
    </lineage>
</organism>
<dbReference type="KEGG" id="dmm:dnm_056880"/>
<gene>
    <name evidence="1" type="ORF">dnm_056880</name>
</gene>
<reference evidence="1" key="1">
    <citation type="journal article" date="2021" name="Microb. Physiol.">
        <title>Proteogenomic Insights into the Physiology of Marine, Sulfate-Reducing, Filamentous Desulfonema limicola and Desulfonema magnum.</title>
        <authorList>
            <person name="Schnaars V."/>
            <person name="Wohlbrand L."/>
            <person name="Scheve S."/>
            <person name="Hinrichs C."/>
            <person name="Reinhardt R."/>
            <person name="Rabus R."/>
        </authorList>
    </citation>
    <scope>NUCLEOTIDE SEQUENCE</scope>
    <source>
        <strain evidence="1">4be13</strain>
    </source>
</reference>
<dbReference type="Proteomes" id="UP000663722">
    <property type="component" value="Chromosome"/>
</dbReference>
<evidence type="ECO:0000313" key="1">
    <source>
        <dbReference type="EMBL" id="QTA89632.1"/>
    </source>
</evidence>
<sequence>MDITSFGKSESMQDSFSDCPKKQFEKLFYIRTARHNLCGRAPE</sequence>
<dbReference type="EMBL" id="CP061800">
    <property type="protein sequence ID" value="QTA89632.1"/>
    <property type="molecule type" value="Genomic_DNA"/>
</dbReference>
<evidence type="ECO:0000313" key="2">
    <source>
        <dbReference type="Proteomes" id="UP000663722"/>
    </source>
</evidence>
<protein>
    <submittedName>
        <fullName evidence="1">Uncharacterized protein</fullName>
    </submittedName>
</protein>
<proteinExistence type="predicted"/>
<dbReference type="AlphaFoldDB" id="A0A975BQ47"/>
<name>A0A975BQ47_9BACT</name>